<dbReference type="InterPro" id="IPR005467">
    <property type="entry name" value="His_kinase_dom"/>
</dbReference>
<dbReference type="GO" id="GO:0005886">
    <property type="term" value="C:plasma membrane"/>
    <property type="evidence" value="ECO:0007669"/>
    <property type="project" value="UniProtKB-SubCell"/>
</dbReference>
<dbReference type="InterPro" id="IPR050428">
    <property type="entry name" value="TCS_sensor_his_kinase"/>
</dbReference>
<comment type="subcellular location">
    <subcellularLocation>
        <location evidence="2">Cell membrane</location>
    </subcellularLocation>
</comment>
<dbReference type="PROSITE" id="PS50109">
    <property type="entry name" value="HIS_KIN"/>
    <property type="match status" value="1"/>
</dbReference>
<sequence length="454" mass="48839">MAVDCARPHRQSLRTRVVLAFALSAALVALLLVVSVYTIGRDYLTDQRQSSAERLAHAHSELLFTHLGQPGTAEHRALLSVHSAPGTVLALRWKSRWVLTGPREVRAGIDLSELAGPSALAPAQVLVEGEPYLRVGVAVDGEGDVLYEFTPMAEFYAMLRVLRTLLISCALAAAAIGALLGVWAGRRVLNPLRQVAGTAGRIASGELELRLPATRDRDLSMTVDAFNAMVDSLQERIERERRLVGDVSHELRTPLTTLTTGIDVMQRYRDDLPDRSRRALDLVDAEVDHLRRMLDDMLELARVEAGVRRGAAEPLALGELLAETLQHRRYPARLLTVAADATVVGHKFELERAVANLLGNATEHGGGAVAVTVDRAGEQALIVVDDAGPGVPPEERDRIFERFATARAGRRSAAGTGIGLALVAETIAAHGGGVECGDRPGGGARFSIRLPIAK</sequence>
<dbReference type="InterPro" id="IPR003594">
    <property type="entry name" value="HATPase_dom"/>
</dbReference>
<dbReference type="InterPro" id="IPR036890">
    <property type="entry name" value="HATPase_C_sf"/>
</dbReference>
<dbReference type="PANTHER" id="PTHR45436:SF5">
    <property type="entry name" value="SENSOR HISTIDINE KINASE TRCS"/>
    <property type="match status" value="1"/>
</dbReference>
<dbReference type="Pfam" id="PF02518">
    <property type="entry name" value="HATPase_c"/>
    <property type="match status" value="1"/>
</dbReference>
<keyword evidence="9" id="KW-0902">Two-component regulatory system</keyword>
<evidence type="ECO:0000256" key="11">
    <source>
        <dbReference type="SAM" id="Phobius"/>
    </source>
</evidence>
<dbReference type="EMBL" id="LWGR01000016">
    <property type="protein sequence ID" value="KZM70109.1"/>
    <property type="molecule type" value="Genomic_DNA"/>
</dbReference>
<proteinExistence type="predicted"/>
<reference evidence="14 15" key="1">
    <citation type="submission" date="2016-04" db="EMBL/GenBank/DDBJ databases">
        <authorList>
            <person name="Evans L.H."/>
            <person name="Alamgir A."/>
            <person name="Owens N."/>
            <person name="Weber N.D."/>
            <person name="Virtaneva K."/>
            <person name="Barbian K."/>
            <person name="Babar A."/>
            <person name="Rosenke K."/>
        </authorList>
    </citation>
    <scope>NUCLEOTIDE SEQUENCE [LARGE SCALE GENOMIC DNA]</scope>
    <source>
        <strain evidence="14 15">IFM 0406</strain>
    </source>
</reference>
<dbReference type="SMART" id="SM00387">
    <property type="entry name" value="HATPase_c"/>
    <property type="match status" value="1"/>
</dbReference>
<evidence type="ECO:0000313" key="15">
    <source>
        <dbReference type="Proteomes" id="UP000076512"/>
    </source>
</evidence>
<evidence type="ECO:0000259" key="12">
    <source>
        <dbReference type="PROSITE" id="PS50109"/>
    </source>
</evidence>
<dbReference type="PRINTS" id="PR00344">
    <property type="entry name" value="BCTRLSENSOR"/>
</dbReference>
<dbReference type="SUPFAM" id="SSF55874">
    <property type="entry name" value="ATPase domain of HSP90 chaperone/DNA topoisomerase II/histidine kinase"/>
    <property type="match status" value="1"/>
</dbReference>
<dbReference type="SUPFAM" id="SSF47384">
    <property type="entry name" value="Homodimeric domain of signal transducing histidine kinase"/>
    <property type="match status" value="1"/>
</dbReference>
<evidence type="ECO:0000256" key="5">
    <source>
        <dbReference type="ARBA" id="ARBA00022679"/>
    </source>
</evidence>
<dbReference type="Proteomes" id="UP000076512">
    <property type="component" value="Unassembled WGS sequence"/>
</dbReference>
<gene>
    <name evidence="14" type="ORF">AWN90_05940</name>
</gene>
<evidence type="ECO:0000256" key="1">
    <source>
        <dbReference type="ARBA" id="ARBA00000085"/>
    </source>
</evidence>
<dbReference type="InterPro" id="IPR004358">
    <property type="entry name" value="Sig_transdc_His_kin-like_C"/>
</dbReference>
<feature type="transmembrane region" description="Helical" evidence="11">
    <location>
        <begin position="161"/>
        <end position="184"/>
    </location>
</feature>
<dbReference type="AlphaFoldDB" id="A0A164J717"/>
<evidence type="ECO:0000313" key="14">
    <source>
        <dbReference type="EMBL" id="KZM70109.1"/>
    </source>
</evidence>
<dbReference type="Gene3D" id="6.10.340.10">
    <property type="match status" value="1"/>
</dbReference>
<feature type="domain" description="Histidine kinase" evidence="12">
    <location>
        <begin position="246"/>
        <end position="454"/>
    </location>
</feature>
<feature type="transmembrane region" description="Helical" evidence="11">
    <location>
        <begin position="17"/>
        <end position="39"/>
    </location>
</feature>
<evidence type="ECO:0000256" key="9">
    <source>
        <dbReference type="ARBA" id="ARBA00023012"/>
    </source>
</evidence>
<dbReference type="EC" id="2.7.13.3" evidence="3"/>
<keyword evidence="10 11" id="KW-0472">Membrane</keyword>
<dbReference type="CDD" id="cd00075">
    <property type="entry name" value="HATPase"/>
    <property type="match status" value="1"/>
</dbReference>
<name>A0A164J717_9NOCA</name>
<dbReference type="GO" id="GO:0000155">
    <property type="term" value="F:phosphorelay sensor kinase activity"/>
    <property type="evidence" value="ECO:0007669"/>
    <property type="project" value="InterPro"/>
</dbReference>
<dbReference type="InterPro" id="IPR003660">
    <property type="entry name" value="HAMP_dom"/>
</dbReference>
<evidence type="ECO:0000256" key="7">
    <source>
        <dbReference type="ARBA" id="ARBA00022777"/>
    </source>
</evidence>
<accession>A0A164J717</accession>
<dbReference type="InterPro" id="IPR003661">
    <property type="entry name" value="HisK_dim/P_dom"/>
</dbReference>
<dbReference type="Pfam" id="PF00512">
    <property type="entry name" value="HisKA"/>
    <property type="match status" value="1"/>
</dbReference>
<keyword evidence="15" id="KW-1185">Reference proteome</keyword>
<evidence type="ECO:0000256" key="10">
    <source>
        <dbReference type="ARBA" id="ARBA00023136"/>
    </source>
</evidence>
<evidence type="ECO:0000256" key="3">
    <source>
        <dbReference type="ARBA" id="ARBA00012438"/>
    </source>
</evidence>
<dbReference type="Gene3D" id="1.10.287.130">
    <property type="match status" value="1"/>
</dbReference>
<keyword evidence="8 11" id="KW-1133">Transmembrane helix</keyword>
<dbReference type="SUPFAM" id="SSF158472">
    <property type="entry name" value="HAMP domain-like"/>
    <property type="match status" value="1"/>
</dbReference>
<keyword evidence="5" id="KW-0808">Transferase</keyword>
<dbReference type="Gene3D" id="3.30.565.10">
    <property type="entry name" value="Histidine kinase-like ATPase, C-terminal domain"/>
    <property type="match status" value="1"/>
</dbReference>
<keyword evidence="6 11" id="KW-0812">Transmembrane</keyword>
<evidence type="ECO:0000256" key="6">
    <source>
        <dbReference type="ARBA" id="ARBA00022692"/>
    </source>
</evidence>
<dbReference type="OrthoDB" id="5242752at2"/>
<evidence type="ECO:0000259" key="13">
    <source>
        <dbReference type="PROSITE" id="PS50885"/>
    </source>
</evidence>
<dbReference type="SMART" id="SM00304">
    <property type="entry name" value="HAMP"/>
    <property type="match status" value="1"/>
</dbReference>
<evidence type="ECO:0000256" key="8">
    <source>
        <dbReference type="ARBA" id="ARBA00022989"/>
    </source>
</evidence>
<keyword evidence="7" id="KW-0418">Kinase</keyword>
<comment type="catalytic activity">
    <reaction evidence="1">
        <text>ATP + protein L-histidine = ADP + protein N-phospho-L-histidine.</text>
        <dbReference type="EC" id="2.7.13.3"/>
    </reaction>
</comment>
<dbReference type="PROSITE" id="PS50885">
    <property type="entry name" value="HAMP"/>
    <property type="match status" value="1"/>
</dbReference>
<dbReference type="SMART" id="SM00388">
    <property type="entry name" value="HisKA"/>
    <property type="match status" value="1"/>
</dbReference>
<evidence type="ECO:0000256" key="2">
    <source>
        <dbReference type="ARBA" id="ARBA00004236"/>
    </source>
</evidence>
<feature type="domain" description="HAMP" evidence="13">
    <location>
        <begin position="186"/>
        <end position="238"/>
    </location>
</feature>
<dbReference type="Pfam" id="PF00672">
    <property type="entry name" value="HAMP"/>
    <property type="match status" value="1"/>
</dbReference>
<dbReference type="CDD" id="cd06225">
    <property type="entry name" value="HAMP"/>
    <property type="match status" value="1"/>
</dbReference>
<organism evidence="14 15">
    <name type="scientific">Nocardia terpenica</name>
    <dbReference type="NCBI Taxonomy" id="455432"/>
    <lineage>
        <taxon>Bacteria</taxon>
        <taxon>Bacillati</taxon>
        <taxon>Actinomycetota</taxon>
        <taxon>Actinomycetes</taxon>
        <taxon>Mycobacteriales</taxon>
        <taxon>Nocardiaceae</taxon>
        <taxon>Nocardia</taxon>
    </lineage>
</organism>
<dbReference type="STRING" id="455432.AWN90_05940"/>
<dbReference type="InterPro" id="IPR036097">
    <property type="entry name" value="HisK_dim/P_sf"/>
</dbReference>
<evidence type="ECO:0000256" key="4">
    <source>
        <dbReference type="ARBA" id="ARBA00022553"/>
    </source>
</evidence>
<dbReference type="PANTHER" id="PTHR45436">
    <property type="entry name" value="SENSOR HISTIDINE KINASE YKOH"/>
    <property type="match status" value="1"/>
</dbReference>
<comment type="caution">
    <text evidence="14">The sequence shown here is derived from an EMBL/GenBank/DDBJ whole genome shotgun (WGS) entry which is preliminary data.</text>
</comment>
<protein>
    <recommendedName>
        <fullName evidence="3">histidine kinase</fullName>
        <ecNumber evidence="3">2.7.13.3</ecNumber>
    </recommendedName>
</protein>
<keyword evidence="4" id="KW-0597">Phosphoprotein</keyword>